<proteinExistence type="predicted"/>
<sequence>MGQKACEISCLSSTMLNGGGAYDDEPPENLLTGFGFHNTFWLHNIPNSAIVIHLVGAYQI</sequence>
<evidence type="ECO:0000313" key="2">
    <source>
        <dbReference type="Proteomes" id="UP001412067"/>
    </source>
</evidence>
<comment type="caution">
    <text evidence="1">The sequence shown here is derived from an EMBL/GenBank/DDBJ whole genome shotgun (WGS) entry which is preliminary data.</text>
</comment>
<protein>
    <submittedName>
        <fullName evidence="1">Amino acid permease 2</fullName>
    </submittedName>
</protein>
<dbReference type="Proteomes" id="UP001412067">
    <property type="component" value="Unassembled WGS sequence"/>
</dbReference>
<evidence type="ECO:0000313" key="1">
    <source>
        <dbReference type="EMBL" id="KAK8964555.1"/>
    </source>
</evidence>
<gene>
    <name evidence="1" type="primary">AAP2</name>
    <name evidence="1" type="ORF">KSP40_PGU003948</name>
</gene>
<keyword evidence="2" id="KW-1185">Reference proteome</keyword>
<organism evidence="1 2">
    <name type="scientific">Platanthera guangdongensis</name>
    <dbReference type="NCBI Taxonomy" id="2320717"/>
    <lineage>
        <taxon>Eukaryota</taxon>
        <taxon>Viridiplantae</taxon>
        <taxon>Streptophyta</taxon>
        <taxon>Embryophyta</taxon>
        <taxon>Tracheophyta</taxon>
        <taxon>Spermatophyta</taxon>
        <taxon>Magnoliopsida</taxon>
        <taxon>Liliopsida</taxon>
        <taxon>Asparagales</taxon>
        <taxon>Orchidaceae</taxon>
        <taxon>Orchidoideae</taxon>
        <taxon>Orchideae</taxon>
        <taxon>Orchidinae</taxon>
        <taxon>Platanthera</taxon>
    </lineage>
</organism>
<dbReference type="EMBL" id="JBBWWR010000007">
    <property type="protein sequence ID" value="KAK8964555.1"/>
    <property type="molecule type" value="Genomic_DNA"/>
</dbReference>
<accession>A0ABR2MKA1</accession>
<name>A0ABR2MKA1_9ASPA</name>
<reference evidence="1 2" key="1">
    <citation type="journal article" date="2022" name="Nat. Plants">
        <title>Genomes of leafy and leafless Platanthera orchids illuminate the evolution of mycoheterotrophy.</title>
        <authorList>
            <person name="Li M.H."/>
            <person name="Liu K.W."/>
            <person name="Li Z."/>
            <person name="Lu H.C."/>
            <person name="Ye Q.L."/>
            <person name="Zhang D."/>
            <person name="Wang J.Y."/>
            <person name="Li Y.F."/>
            <person name="Zhong Z.M."/>
            <person name="Liu X."/>
            <person name="Yu X."/>
            <person name="Liu D.K."/>
            <person name="Tu X.D."/>
            <person name="Liu B."/>
            <person name="Hao Y."/>
            <person name="Liao X.Y."/>
            <person name="Jiang Y.T."/>
            <person name="Sun W.H."/>
            <person name="Chen J."/>
            <person name="Chen Y.Q."/>
            <person name="Ai Y."/>
            <person name="Zhai J.W."/>
            <person name="Wu S.S."/>
            <person name="Zhou Z."/>
            <person name="Hsiao Y.Y."/>
            <person name="Wu W.L."/>
            <person name="Chen Y.Y."/>
            <person name="Lin Y.F."/>
            <person name="Hsu J.L."/>
            <person name="Li C.Y."/>
            <person name="Wang Z.W."/>
            <person name="Zhao X."/>
            <person name="Zhong W.Y."/>
            <person name="Ma X.K."/>
            <person name="Ma L."/>
            <person name="Huang J."/>
            <person name="Chen G.Z."/>
            <person name="Huang M.Z."/>
            <person name="Huang L."/>
            <person name="Peng D.H."/>
            <person name="Luo Y.B."/>
            <person name="Zou S.Q."/>
            <person name="Chen S.P."/>
            <person name="Lan S."/>
            <person name="Tsai W.C."/>
            <person name="Van de Peer Y."/>
            <person name="Liu Z.J."/>
        </authorList>
    </citation>
    <scope>NUCLEOTIDE SEQUENCE [LARGE SCALE GENOMIC DNA]</scope>
    <source>
        <strain evidence="1">Lor288</strain>
    </source>
</reference>